<gene>
    <name evidence="1" type="ORF">ACFFTO_29915</name>
</gene>
<evidence type="ECO:0000313" key="2">
    <source>
        <dbReference type="Proteomes" id="UP001589535"/>
    </source>
</evidence>
<organism evidence="1 2">
    <name type="scientific">Amycolatopsis plumensis</name>
    <dbReference type="NCBI Taxonomy" id="236508"/>
    <lineage>
        <taxon>Bacteria</taxon>
        <taxon>Bacillati</taxon>
        <taxon>Actinomycetota</taxon>
        <taxon>Actinomycetes</taxon>
        <taxon>Pseudonocardiales</taxon>
        <taxon>Pseudonocardiaceae</taxon>
        <taxon>Amycolatopsis</taxon>
    </lineage>
</organism>
<accession>A0ABV5UAM2</accession>
<dbReference type="Proteomes" id="UP001589535">
    <property type="component" value="Unassembled WGS sequence"/>
</dbReference>
<reference evidence="1 2" key="1">
    <citation type="submission" date="2024-09" db="EMBL/GenBank/DDBJ databases">
        <authorList>
            <person name="Sun Q."/>
            <person name="Mori K."/>
        </authorList>
    </citation>
    <scope>NUCLEOTIDE SEQUENCE [LARGE SCALE GENOMIC DNA]</scope>
    <source>
        <strain evidence="1 2">JCM 13852</strain>
    </source>
</reference>
<comment type="caution">
    <text evidence="1">The sequence shown here is derived from an EMBL/GenBank/DDBJ whole genome shotgun (WGS) entry which is preliminary data.</text>
</comment>
<dbReference type="EMBL" id="JBHMBK010000026">
    <property type="protein sequence ID" value="MFB9688414.1"/>
    <property type="molecule type" value="Genomic_DNA"/>
</dbReference>
<evidence type="ECO:0000313" key="1">
    <source>
        <dbReference type="EMBL" id="MFB9688414.1"/>
    </source>
</evidence>
<protein>
    <submittedName>
        <fullName evidence="1">Uncharacterized protein</fullName>
    </submittedName>
</protein>
<keyword evidence="2" id="KW-1185">Reference proteome</keyword>
<sequence length="160" mass="17539">MSGKDLQASGDSWEPYDVWDGAPSDDATLESLGWESLLDLGSSDDIGFAIMVWQRSVGDGGTEYLLNVWGFQSGSPYLKVDSFPAVMELVAKWAPVLQAASVAHVVQDLAGLFVDRNGLVETVAARAAWGVQEKLGDLKEELDGHDRAIRERRRARRDCQ</sequence>
<dbReference type="RefSeq" id="WP_378200393.1">
    <property type="nucleotide sequence ID" value="NZ_JBHMBK010000026.1"/>
</dbReference>
<name>A0ABV5UAM2_9PSEU</name>
<proteinExistence type="predicted"/>